<comment type="caution">
    <text evidence="2">The sequence shown here is derived from an EMBL/GenBank/DDBJ whole genome shotgun (WGS) entry which is preliminary data.</text>
</comment>
<dbReference type="AlphaFoldDB" id="A0A2A5SQ28"/>
<evidence type="ECO:0000313" key="2">
    <source>
        <dbReference type="EMBL" id="PCS16232.1"/>
    </source>
</evidence>
<gene>
    <name evidence="2" type="ORF">RU92_GL001093</name>
</gene>
<keyword evidence="1" id="KW-0812">Transmembrane</keyword>
<feature type="transmembrane region" description="Helical" evidence="1">
    <location>
        <begin position="55"/>
        <end position="77"/>
    </location>
</feature>
<name>A0A2A5SQ28_LACLC</name>
<feature type="transmembrane region" description="Helical" evidence="1">
    <location>
        <begin position="12"/>
        <end position="35"/>
    </location>
</feature>
<sequence length="200" mass="23730">MRKTYFIKTFNLNWNLSIFSILGFFLSIVFGVVVSKTESLSKFAPLSKISFYFENIYRLVLMSTFLMILLLLFSVTIENISRLKKDSLTNYFLSIIKTFRLRRFTYQIERTDKVMNDSQSKTTMNPIYHDFNQAVRKSVVDISDNQVLVFIKVPRSQQAQKILKDMEPFLKEEISSQNPDYYFSNPERIKNELWFTGNKR</sequence>
<accession>A0A2A5SQ28</accession>
<keyword evidence="1" id="KW-1133">Transmembrane helix</keyword>
<dbReference type="EMBL" id="JXKC01000015">
    <property type="protein sequence ID" value="PCS16232.1"/>
    <property type="molecule type" value="Genomic_DNA"/>
</dbReference>
<protein>
    <submittedName>
        <fullName evidence="2">Uncharacterized protein</fullName>
    </submittedName>
</protein>
<evidence type="ECO:0000313" key="3">
    <source>
        <dbReference type="Proteomes" id="UP000218711"/>
    </source>
</evidence>
<dbReference type="Proteomes" id="UP000218711">
    <property type="component" value="Unassembled WGS sequence"/>
</dbReference>
<proteinExistence type="predicted"/>
<keyword evidence="1" id="KW-0472">Membrane</keyword>
<evidence type="ECO:0000256" key="1">
    <source>
        <dbReference type="SAM" id="Phobius"/>
    </source>
</evidence>
<reference evidence="2 3" key="1">
    <citation type="submission" date="2014-12" db="EMBL/GenBank/DDBJ databases">
        <title>Draft genome sequences of 10 type strains of Lactococcus.</title>
        <authorList>
            <person name="Sun Z."/>
            <person name="Zhong Z."/>
            <person name="Liu W."/>
            <person name="Zhang W."/>
            <person name="Zhang H."/>
        </authorList>
    </citation>
    <scope>NUCLEOTIDE SEQUENCE [LARGE SCALE GENOMIC DNA]</scope>
    <source>
        <strain evidence="2 3">DSM 21502</strain>
    </source>
</reference>
<organism evidence="2 3">
    <name type="scientific">Lactococcus cremoris subsp. tructae</name>
    <dbReference type="NCBI Taxonomy" id="542833"/>
    <lineage>
        <taxon>Bacteria</taxon>
        <taxon>Bacillati</taxon>
        <taxon>Bacillota</taxon>
        <taxon>Bacilli</taxon>
        <taxon>Lactobacillales</taxon>
        <taxon>Streptococcaceae</taxon>
        <taxon>Lactococcus</taxon>
    </lineage>
</organism>